<dbReference type="Proteomes" id="UP000267821">
    <property type="component" value="Unassembled WGS sequence"/>
</dbReference>
<dbReference type="OrthoDB" id="10431845at2759"/>
<feature type="compositionally biased region" description="Acidic residues" evidence="1">
    <location>
        <begin position="304"/>
        <end position="313"/>
    </location>
</feature>
<feature type="compositionally biased region" description="Acidic residues" evidence="1">
    <location>
        <begin position="36"/>
        <end position="47"/>
    </location>
</feature>
<dbReference type="EMBL" id="ML121530">
    <property type="protein sequence ID" value="RPB28132.1"/>
    <property type="molecule type" value="Genomic_DNA"/>
</dbReference>
<organism evidence="2 3">
    <name type="scientific">Terfezia boudieri ATCC MYA-4762</name>
    <dbReference type="NCBI Taxonomy" id="1051890"/>
    <lineage>
        <taxon>Eukaryota</taxon>
        <taxon>Fungi</taxon>
        <taxon>Dikarya</taxon>
        <taxon>Ascomycota</taxon>
        <taxon>Pezizomycotina</taxon>
        <taxon>Pezizomycetes</taxon>
        <taxon>Pezizales</taxon>
        <taxon>Pezizaceae</taxon>
        <taxon>Terfezia</taxon>
    </lineage>
</organism>
<evidence type="ECO:0000313" key="3">
    <source>
        <dbReference type="Proteomes" id="UP000267821"/>
    </source>
</evidence>
<feature type="compositionally biased region" description="Acidic residues" evidence="1">
    <location>
        <begin position="278"/>
        <end position="294"/>
    </location>
</feature>
<proteinExistence type="predicted"/>
<feature type="region of interest" description="Disordered" evidence="1">
    <location>
        <begin position="1"/>
        <end position="91"/>
    </location>
</feature>
<dbReference type="InParanoid" id="A0A3N4M427"/>
<sequence>MGRQMHQQTSETMVDTPGSSVHDITDYLSNFAMEDPASEADQDEDPVIPDNNRKRKGKEVVRDQEADADNVSQHSNHAVWNKERPGENNTSIENTQNLYHFRNTINSHPMSPPSSPNVETDTIRGSYTDQASSAVVEKNSLANHMSTASLAVHNRAGVPPVLGLPEKMTPARLGQKATKNGGLMRSIWQGQGWAMAHEMGRERWIEGWKGVGGCREERMDGEAVSQNEQGEQTGVEDDDEDDDETPEERDKRLDEVMASMGLIELRRMVPGPFHFTCDEDCTDEDNLEAGEGDDTLGGVWSNNGEEDELAKQH</sequence>
<gene>
    <name evidence="2" type="ORF">L211DRAFT_486886</name>
</gene>
<feature type="region of interest" description="Disordered" evidence="1">
    <location>
        <begin position="219"/>
        <end position="250"/>
    </location>
</feature>
<evidence type="ECO:0000313" key="2">
    <source>
        <dbReference type="EMBL" id="RPB28132.1"/>
    </source>
</evidence>
<feature type="region of interest" description="Disordered" evidence="1">
    <location>
        <begin position="276"/>
        <end position="313"/>
    </location>
</feature>
<reference evidence="2 3" key="1">
    <citation type="journal article" date="2018" name="Nat. Ecol. Evol.">
        <title>Pezizomycetes genomes reveal the molecular basis of ectomycorrhizal truffle lifestyle.</title>
        <authorList>
            <person name="Murat C."/>
            <person name="Payen T."/>
            <person name="Noel B."/>
            <person name="Kuo A."/>
            <person name="Morin E."/>
            <person name="Chen J."/>
            <person name="Kohler A."/>
            <person name="Krizsan K."/>
            <person name="Balestrini R."/>
            <person name="Da Silva C."/>
            <person name="Montanini B."/>
            <person name="Hainaut M."/>
            <person name="Levati E."/>
            <person name="Barry K.W."/>
            <person name="Belfiori B."/>
            <person name="Cichocki N."/>
            <person name="Clum A."/>
            <person name="Dockter R.B."/>
            <person name="Fauchery L."/>
            <person name="Guy J."/>
            <person name="Iotti M."/>
            <person name="Le Tacon F."/>
            <person name="Lindquist E.A."/>
            <person name="Lipzen A."/>
            <person name="Malagnac F."/>
            <person name="Mello A."/>
            <person name="Molinier V."/>
            <person name="Miyauchi S."/>
            <person name="Poulain J."/>
            <person name="Riccioni C."/>
            <person name="Rubini A."/>
            <person name="Sitrit Y."/>
            <person name="Splivallo R."/>
            <person name="Traeger S."/>
            <person name="Wang M."/>
            <person name="Zifcakova L."/>
            <person name="Wipf D."/>
            <person name="Zambonelli A."/>
            <person name="Paolocci F."/>
            <person name="Nowrousian M."/>
            <person name="Ottonello S."/>
            <person name="Baldrian P."/>
            <person name="Spatafora J.W."/>
            <person name="Henrissat B."/>
            <person name="Nagy L.G."/>
            <person name="Aury J.M."/>
            <person name="Wincker P."/>
            <person name="Grigoriev I.V."/>
            <person name="Bonfante P."/>
            <person name="Martin F.M."/>
        </authorList>
    </citation>
    <scope>NUCLEOTIDE SEQUENCE [LARGE SCALE GENOMIC DNA]</scope>
    <source>
        <strain evidence="2 3">ATCC MYA-4762</strain>
    </source>
</reference>
<keyword evidence="3" id="KW-1185">Reference proteome</keyword>
<feature type="region of interest" description="Disordered" evidence="1">
    <location>
        <begin position="103"/>
        <end position="123"/>
    </location>
</feature>
<protein>
    <submittedName>
        <fullName evidence="2">Uncharacterized protein</fullName>
    </submittedName>
</protein>
<dbReference type="AlphaFoldDB" id="A0A3N4M427"/>
<name>A0A3N4M427_9PEZI</name>
<accession>A0A3N4M427</accession>
<feature type="compositionally biased region" description="Polar residues" evidence="1">
    <location>
        <begin position="1"/>
        <end position="19"/>
    </location>
</feature>
<evidence type="ECO:0000256" key="1">
    <source>
        <dbReference type="SAM" id="MobiDB-lite"/>
    </source>
</evidence>
<feature type="compositionally biased region" description="Acidic residues" evidence="1">
    <location>
        <begin position="234"/>
        <end position="247"/>
    </location>
</feature>